<organism evidence="1 2">
    <name type="scientific">Denticeps clupeoides</name>
    <name type="common">denticle herring</name>
    <dbReference type="NCBI Taxonomy" id="299321"/>
    <lineage>
        <taxon>Eukaryota</taxon>
        <taxon>Metazoa</taxon>
        <taxon>Chordata</taxon>
        <taxon>Craniata</taxon>
        <taxon>Vertebrata</taxon>
        <taxon>Euteleostomi</taxon>
        <taxon>Actinopterygii</taxon>
        <taxon>Neopterygii</taxon>
        <taxon>Teleostei</taxon>
        <taxon>Clupei</taxon>
        <taxon>Clupeiformes</taxon>
        <taxon>Denticipitoidei</taxon>
        <taxon>Denticipitidae</taxon>
        <taxon>Denticeps</taxon>
    </lineage>
</organism>
<accession>A0AAY4CI96</accession>
<reference evidence="1" key="2">
    <citation type="submission" date="2025-09" db="UniProtKB">
        <authorList>
            <consortium name="Ensembl"/>
        </authorList>
    </citation>
    <scope>IDENTIFICATION</scope>
</reference>
<dbReference type="AlphaFoldDB" id="A0AAY4CI96"/>
<protein>
    <submittedName>
        <fullName evidence="1">Uncharacterized protein</fullName>
    </submittedName>
</protein>
<evidence type="ECO:0000313" key="2">
    <source>
        <dbReference type="Proteomes" id="UP000694580"/>
    </source>
</evidence>
<sequence length="79" mass="9368">VVPWRFRTRTRNPRWEKSLLEQLQLEQRLMEEENKRKKAFLTRPLSKQTQAEAVKLSASRRSCRFWTTRCPATSTSCAG</sequence>
<keyword evidence="2" id="KW-1185">Reference proteome</keyword>
<reference evidence="1" key="1">
    <citation type="submission" date="2025-08" db="UniProtKB">
        <authorList>
            <consortium name="Ensembl"/>
        </authorList>
    </citation>
    <scope>IDENTIFICATION</scope>
</reference>
<dbReference type="Ensembl" id="ENSDCDT00010040710.1">
    <property type="protein sequence ID" value="ENSDCDP00010032823.1"/>
    <property type="gene ID" value="ENSDCDG00010020998.1"/>
</dbReference>
<evidence type="ECO:0000313" key="1">
    <source>
        <dbReference type="Ensembl" id="ENSDCDP00010032823.1"/>
    </source>
</evidence>
<dbReference type="Proteomes" id="UP000694580">
    <property type="component" value="Unplaced"/>
</dbReference>
<name>A0AAY4CI96_9TELE</name>
<proteinExistence type="predicted"/>